<reference evidence="5" key="1">
    <citation type="journal article" date="2019" name="Int. J. Syst. Evol. Microbiol.">
        <title>The Global Catalogue of Microorganisms (GCM) 10K type strain sequencing project: providing services to taxonomists for standard genome sequencing and annotation.</title>
        <authorList>
            <consortium name="The Broad Institute Genomics Platform"/>
            <consortium name="The Broad Institute Genome Sequencing Center for Infectious Disease"/>
            <person name="Wu L."/>
            <person name="Ma J."/>
        </authorList>
    </citation>
    <scope>NUCLEOTIDE SEQUENCE [LARGE SCALE GENOMIC DNA]</scope>
    <source>
        <strain evidence="5">CCUG 60742</strain>
    </source>
</reference>
<evidence type="ECO:0000256" key="1">
    <source>
        <dbReference type="SAM" id="SignalP"/>
    </source>
</evidence>
<evidence type="ECO:0000313" key="4">
    <source>
        <dbReference type="EMBL" id="MFD0766031.1"/>
    </source>
</evidence>
<dbReference type="PANTHER" id="PTHR46825">
    <property type="entry name" value="D-ALANYL-D-ALANINE-CARBOXYPEPTIDASE/ENDOPEPTIDASE AMPH"/>
    <property type="match status" value="1"/>
</dbReference>
<dbReference type="InterPro" id="IPR012338">
    <property type="entry name" value="Beta-lactam/transpept-like"/>
</dbReference>
<feature type="domain" description="Beta-lactamase-related" evidence="2">
    <location>
        <begin position="55"/>
        <end position="372"/>
    </location>
</feature>
<proteinExistence type="predicted"/>
<dbReference type="Gene3D" id="3.40.710.10">
    <property type="entry name" value="DD-peptidase/beta-lactamase superfamily"/>
    <property type="match status" value="1"/>
</dbReference>
<keyword evidence="4" id="KW-0378">Hydrolase</keyword>
<dbReference type="InterPro" id="IPR001466">
    <property type="entry name" value="Beta-lactam-related"/>
</dbReference>
<dbReference type="RefSeq" id="WP_377143567.1">
    <property type="nucleotide sequence ID" value="NZ_JBHTIA010000009.1"/>
</dbReference>
<dbReference type="InterPro" id="IPR050491">
    <property type="entry name" value="AmpC-like"/>
</dbReference>
<keyword evidence="1" id="KW-0732">Signal</keyword>
<evidence type="ECO:0000313" key="5">
    <source>
        <dbReference type="Proteomes" id="UP001597073"/>
    </source>
</evidence>
<sequence>MMNKIKHALLLLLMTATSFANAQTSANDTIQKNIRLVENNLVGPIRVEGEPSWSIQERMEHYKLNGVSVAVIRNYKMEWAKAYGWADAAKKIPATNKTLFQAASISKSLNGVGILKLVQDGKLDQDKDINQYLTTWKFPYDTVAKGKIINIKNLLSHTAGTNVHGFEGYNNKDSVPTIVQILNGTKPANSDPIRSMFAPGLRSEYSGGGITISQLILMDITHQPYDKYMYQNVLKPMGMTGSTYQQPPVDTKPELLAKGYRGNGSEMKSKYNIYPEQAAAGLWTNPTDLSKYIIETQLALQGKSGKALNQANTKLRLTPYMDKSAALGVFINDMDGTKYFEHGGANEGFRCQYYGSLEGGNGVVVMVNSDDGGIMNEIINSVAKVYNFKGLYHSKVYKEVAVDSAVLQTYVGKYEMNPGRILYITREGNKLFGQATGQGKLDLFAETQNKFFLKTVPVEIEFIKNEKGQVITCRIYQGGAHDAKKIE</sequence>
<name>A0ABW2ZIK9_9SPHI</name>
<evidence type="ECO:0000259" key="3">
    <source>
        <dbReference type="Pfam" id="PF11954"/>
    </source>
</evidence>
<organism evidence="4 5">
    <name type="scientific">Mucilaginibacter lutimaris</name>
    <dbReference type="NCBI Taxonomy" id="931629"/>
    <lineage>
        <taxon>Bacteria</taxon>
        <taxon>Pseudomonadati</taxon>
        <taxon>Bacteroidota</taxon>
        <taxon>Sphingobacteriia</taxon>
        <taxon>Sphingobacteriales</taxon>
        <taxon>Sphingobacteriaceae</taxon>
        <taxon>Mucilaginibacter</taxon>
    </lineage>
</organism>
<dbReference type="InterPro" id="IPR021860">
    <property type="entry name" value="Peptidase_S12_Pab87-rel_C"/>
</dbReference>
<feature type="signal peptide" evidence="1">
    <location>
        <begin position="1"/>
        <end position="22"/>
    </location>
</feature>
<accession>A0ABW2ZIK9</accession>
<gene>
    <name evidence="4" type="ORF">ACFQZI_14305</name>
</gene>
<dbReference type="Pfam" id="PF11954">
    <property type="entry name" value="DUF3471"/>
    <property type="match status" value="1"/>
</dbReference>
<dbReference type="EMBL" id="JBHTIA010000009">
    <property type="protein sequence ID" value="MFD0766031.1"/>
    <property type="molecule type" value="Genomic_DNA"/>
</dbReference>
<dbReference type="SUPFAM" id="SSF56601">
    <property type="entry name" value="beta-lactamase/transpeptidase-like"/>
    <property type="match status" value="1"/>
</dbReference>
<feature type="domain" description="Peptidase S12 Pab87-related C-terminal" evidence="3">
    <location>
        <begin position="399"/>
        <end position="476"/>
    </location>
</feature>
<dbReference type="GO" id="GO:0016787">
    <property type="term" value="F:hydrolase activity"/>
    <property type="evidence" value="ECO:0007669"/>
    <property type="project" value="UniProtKB-KW"/>
</dbReference>
<comment type="caution">
    <text evidence="4">The sequence shown here is derived from an EMBL/GenBank/DDBJ whole genome shotgun (WGS) entry which is preliminary data.</text>
</comment>
<evidence type="ECO:0000259" key="2">
    <source>
        <dbReference type="Pfam" id="PF00144"/>
    </source>
</evidence>
<feature type="chain" id="PRO_5045536233" evidence="1">
    <location>
        <begin position="23"/>
        <end position="487"/>
    </location>
</feature>
<dbReference type="Proteomes" id="UP001597073">
    <property type="component" value="Unassembled WGS sequence"/>
</dbReference>
<keyword evidence="5" id="KW-1185">Reference proteome</keyword>
<dbReference type="Pfam" id="PF00144">
    <property type="entry name" value="Beta-lactamase"/>
    <property type="match status" value="1"/>
</dbReference>
<protein>
    <submittedName>
        <fullName evidence="4">Serine hydrolase</fullName>
    </submittedName>
</protein>
<dbReference type="PANTHER" id="PTHR46825:SF12">
    <property type="entry name" value="PENICILLIN-BINDING PROTEIN 4"/>
    <property type="match status" value="1"/>
</dbReference>